<evidence type="ECO:0000256" key="7">
    <source>
        <dbReference type="HAMAP-Rule" id="MF_00484"/>
    </source>
</evidence>
<dbReference type="CDD" id="cd03791">
    <property type="entry name" value="GT5_Glycogen_synthase_DULL1-like"/>
    <property type="match status" value="1"/>
</dbReference>
<comment type="caution">
    <text evidence="10">The sequence shown here is derived from an EMBL/GenBank/DDBJ whole genome shotgun (WGS) entry which is preliminary data.</text>
</comment>
<dbReference type="NCBIfam" id="NF001898">
    <property type="entry name" value="PRK00654.1-1"/>
    <property type="match status" value="1"/>
</dbReference>
<evidence type="ECO:0000256" key="2">
    <source>
        <dbReference type="ARBA" id="ARBA00002764"/>
    </source>
</evidence>
<dbReference type="InterPro" id="IPR001296">
    <property type="entry name" value="Glyco_trans_1"/>
</dbReference>
<dbReference type="Pfam" id="PF08323">
    <property type="entry name" value="Glyco_transf_5"/>
    <property type="match status" value="1"/>
</dbReference>
<dbReference type="InterPro" id="IPR011835">
    <property type="entry name" value="GS/SS"/>
</dbReference>
<dbReference type="InterPro" id="IPR013534">
    <property type="entry name" value="Starch_synth_cat_dom"/>
</dbReference>
<dbReference type="NCBIfam" id="TIGR02095">
    <property type="entry name" value="glgA"/>
    <property type="match status" value="1"/>
</dbReference>
<feature type="binding site" evidence="7">
    <location>
        <position position="15"/>
    </location>
    <ligand>
        <name>ADP-alpha-D-glucose</name>
        <dbReference type="ChEBI" id="CHEBI:57498"/>
    </ligand>
</feature>
<evidence type="ECO:0000256" key="5">
    <source>
        <dbReference type="ARBA" id="ARBA00022679"/>
    </source>
</evidence>
<accession>A0ABT1RSX5</accession>
<proteinExistence type="inferred from homology"/>
<evidence type="ECO:0000313" key="10">
    <source>
        <dbReference type="EMBL" id="MCQ4638314.1"/>
    </source>
</evidence>
<dbReference type="HAMAP" id="MF_00484">
    <property type="entry name" value="Glycogen_synth"/>
    <property type="match status" value="1"/>
</dbReference>
<evidence type="ECO:0000313" key="11">
    <source>
        <dbReference type="Proteomes" id="UP001524502"/>
    </source>
</evidence>
<name>A0ABT1RSX5_9FIRM</name>
<keyword evidence="11" id="KW-1185">Reference proteome</keyword>
<dbReference type="EC" id="2.4.1.21" evidence="7"/>
<protein>
    <recommendedName>
        <fullName evidence="7">Glycogen synthase</fullName>
        <ecNumber evidence="7">2.4.1.21</ecNumber>
    </recommendedName>
    <alternativeName>
        <fullName evidence="7">Starch [bacterial glycogen] synthase</fullName>
    </alternativeName>
</protein>
<feature type="domain" description="Starch synthase catalytic" evidence="9">
    <location>
        <begin position="2"/>
        <end position="237"/>
    </location>
</feature>
<keyword evidence="5 7" id="KW-0808">Transferase</keyword>
<dbReference type="PANTHER" id="PTHR45825:SF11">
    <property type="entry name" value="ALPHA AMYLASE DOMAIN-CONTAINING PROTEIN"/>
    <property type="match status" value="1"/>
</dbReference>
<evidence type="ECO:0000259" key="8">
    <source>
        <dbReference type="Pfam" id="PF00534"/>
    </source>
</evidence>
<comment type="catalytic activity">
    <reaction evidence="1 7">
        <text>[(1-&gt;4)-alpha-D-glucosyl](n) + ADP-alpha-D-glucose = [(1-&gt;4)-alpha-D-glucosyl](n+1) + ADP + H(+)</text>
        <dbReference type="Rhea" id="RHEA:18189"/>
        <dbReference type="Rhea" id="RHEA-COMP:9584"/>
        <dbReference type="Rhea" id="RHEA-COMP:9587"/>
        <dbReference type="ChEBI" id="CHEBI:15378"/>
        <dbReference type="ChEBI" id="CHEBI:15444"/>
        <dbReference type="ChEBI" id="CHEBI:57498"/>
        <dbReference type="ChEBI" id="CHEBI:456216"/>
        <dbReference type="EC" id="2.4.1.21"/>
    </reaction>
</comment>
<evidence type="ECO:0000256" key="1">
    <source>
        <dbReference type="ARBA" id="ARBA00001478"/>
    </source>
</evidence>
<feature type="domain" description="Glycosyl transferase family 1" evidence="8">
    <location>
        <begin position="295"/>
        <end position="440"/>
    </location>
</feature>
<keyword evidence="6 7" id="KW-0320">Glycogen biosynthesis</keyword>
<dbReference type="GO" id="GO:0009011">
    <property type="term" value="F:alpha-1,4-glucan glucosyltransferase (ADP-glucose donor) activity"/>
    <property type="evidence" value="ECO:0007669"/>
    <property type="project" value="UniProtKB-EC"/>
</dbReference>
<reference evidence="10 11" key="1">
    <citation type="submission" date="2022-06" db="EMBL/GenBank/DDBJ databases">
        <title>Isolation of gut microbiota from human fecal samples.</title>
        <authorList>
            <person name="Pamer E.G."/>
            <person name="Barat B."/>
            <person name="Waligurski E."/>
            <person name="Medina S."/>
            <person name="Paddock L."/>
            <person name="Mostad J."/>
        </authorList>
    </citation>
    <scope>NUCLEOTIDE SEQUENCE [LARGE SCALE GENOMIC DNA]</scope>
    <source>
        <strain evidence="10 11">SL.3.17</strain>
    </source>
</reference>
<dbReference type="PANTHER" id="PTHR45825">
    <property type="entry name" value="GRANULE-BOUND STARCH SYNTHASE 1, CHLOROPLASTIC/AMYLOPLASTIC"/>
    <property type="match status" value="1"/>
</dbReference>
<evidence type="ECO:0000256" key="6">
    <source>
        <dbReference type="ARBA" id="ARBA00023056"/>
    </source>
</evidence>
<keyword evidence="4 7" id="KW-0328">Glycosyltransferase</keyword>
<dbReference type="Pfam" id="PF00534">
    <property type="entry name" value="Glycos_transf_1"/>
    <property type="match status" value="1"/>
</dbReference>
<dbReference type="SUPFAM" id="SSF53756">
    <property type="entry name" value="UDP-Glycosyltransferase/glycogen phosphorylase"/>
    <property type="match status" value="1"/>
</dbReference>
<comment type="function">
    <text evidence="2 7">Synthesizes alpha-1,4-glucan chains using ADP-glucose.</text>
</comment>
<evidence type="ECO:0000256" key="3">
    <source>
        <dbReference type="ARBA" id="ARBA00010281"/>
    </source>
</evidence>
<evidence type="ECO:0000256" key="4">
    <source>
        <dbReference type="ARBA" id="ARBA00022676"/>
    </source>
</evidence>
<sequence length="485" mass="54342">MKVLYAIFEADPFIKTGGLGDVGGSLPGALCRAGTQTRAILPKLSSIPDKYKSRMETLAEFEVPLGWRRQYCGVQKLEEKGVVYYFIDNEYYFKRPGAYGYNDEGERVAFFCKAVLESLQHLPGFFPDILHCNDWHTGLIPVFLREQYMGLPAYGRIAVVFTVHNLKFQGIFPKAMLADVLGLANVKSAADQLLFGDVIGFLRGALCYSDRLTTVSPTYAEEIRTAYYGEGLDEIFRRRSGILSGILNGIDTDKVSPISDEYLSETYGPADFRRGKSANKRSLQRDLGLEGNPDIPLLVIVSRLTEQKGLDLILGILDELLCENIQLAVLGVGDAKYENAFRSCQERQPHKMRACITFDPAMSSRFYAAADMLLMPSKFEPCGLSQMAAMRYGTVPIVRETGGLADSVIAYNQYEETGDGFSFANYNAHELLFTIKRALDIFSNHKASWEALVRRAMEKDFSWKASAEKYAGLYQELVSQRREVL</sequence>
<dbReference type="Gene3D" id="3.40.50.2000">
    <property type="entry name" value="Glycogen Phosphorylase B"/>
    <property type="match status" value="2"/>
</dbReference>
<organism evidence="10 11">
    <name type="scientific">Anaerovorax odorimutans</name>
    <dbReference type="NCBI Taxonomy" id="109327"/>
    <lineage>
        <taxon>Bacteria</taxon>
        <taxon>Bacillati</taxon>
        <taxon>Bacillota</taxon>
        <taxon>Clostridia</taxon>
        <taxon>Peptostreptococcales</taxon>
        <taxon>Anaerovoracaceae</taxon>
        <taxon>Anaerovorax</taxon>
    </lineage>
</organism>
<dbReference type="Proteomes" id="UP001524502">
    <property type="component" value="Unassembled WGS sequence"/>
</dbReference>
<comment type="similarity">
    <text evidence="3 7">Belongs to the glycosyltransferase 1 family. Bacterial/plant glycogen synthase subfamily.</text>
</comment>
<dbReference type="EMBL" id="JANFXK010000025">
    <property type="protein sequence ID" value="MCQ4638314.1"/>
    <property type="molecule type" value="Genomic_DNA"/>
</dbReference>
<gene>
    <name evidence="7 10" type="primary">glgA</name>
    <name evidence="10" type="ORF">NE619_16405</name>
</gene>
<evidence type="ECO:0000259" key="9">
    <source>
        <dbReference type="Pfam" id="PF08323"/>
    </source>
</evidence>
<comment type="pathway">
    <text evidence="7">Glycan biosynthesis; glycogen biosynthesis.</text>
</comment>